<dbReference type="CDD" id="cd22189">
    <property type="entry name" value="PGAP4-like_fungal"/>
    <property type="match status" value="1"/>
</dbReference>
<dbReference type="InterPro" id="IPR029675">
    <property type="entry name" value="PGAP4"/>
</dbReference>
<keyword evidence="1" id="KW-0812">Transmembrane</keyword>
<accession>A0A8J8W9K2</accession>
<dbReference type="Proteomes" id="UP000631181">
    <property type="component" value="Unassembled WGS sequence"/>
</dbReference>
<gene>
    <name evidence="2" type="ORF">PECM_005530</name>
</gene>
<feature type="transmembrane region" description="Helical" evidence="1">
    <location>
        <begin position="242"/>
        <end position="263"/>
    </location>
</feature>
<comment type="caution">
    <text evidence="2">The sequence shown here is derived from an EMBL/GenBank/DDBJ whole genome shotgun (WGS) entry which is preliminary data.</text>
</comment>
<dbReference type="GO" id="GO:0006506">
    <property type="term" value="P:GPI anchor biosynthetic process"/>
    <property type="evidence" value="ECO:0007669"/>
    <property type="project" value="InterPro"/>
</dbReference>
<dbReference type="GO" id="GO:0000139">
    <property type="term" value="C:Golgi membrane"/>
    <property type="evidence" value="ECO:0007669"/>
    <property type="project" value="InterPro"/>
</dbReference>
<evidence type="ECO:0000313" key="3">
    <source>
        <dbReference type="Proteomes" id="UP000631181"/>
    </source>
</evidence>
<organism evidence="2 3">
    <name type="scientific">Penicillium ucsense</name>
    <dbReference type="NCBI Taxonomy" id="2839758"/>
    <lineage>
        <taxon>Eukaryota</taxon>
        <taxon>Fungi</taxon>
        <taxon>Dikarya</taxon>
        <taxon>Ascomycota</taxon>
        <taxon>Pezizomycotina</taxon>
        <taxon>Eurotiomycetes</taxon>
        <taxon>Eurotiomycetidae</taxon>
        <taxon>Eurotiales</taxon>
        <taxon>Aspergillaceae</taxon>
        <taxon>Penicillium</taxon>
    </lineage>
</organism>
<sequence>MLLPRSLLRPGRTFLKSPIHRLLLGFALLYGLAITWARARCWRDPTSAFFAEDKAYEPAYSLQCGAQAHAFLDHANQNTLPLHFHTKASAHPTICVGITSVARKNATYLQGGVGSVLEGLTATEREPWLHTLVDRVLLYDPDLIDLEHIRELETPEAKTFARKKGLIDYVYLLRACESLHTSYTVMLEDDVVALNGWYHRTKEDLLVAEQKTIEKGWDKWLYLRLFYTEQFLGWNSEEWPTYLLSSLLVALGVVAPATAIRYSRPATAAYLPNKVIAILAFVLTPLIIILFFAAGRVTMLSMAAGVHEMPRFGCCSQGLVFPQTRIGDLISWYEFKRLGYIDLLTEEYADANNEVRWALTPSVLQHVGSKSSKVNLPGEHRTRRTVSETIWNFMFEQNDVGELRREHEQQFEADV</sequence>
<name>A0A8J8W9K2_9EURO</name>
<reference evidence="2" key="1">
    <citation type="journal article" date="2020" name="Front. Microbiol.">
        <title>Gene regulatory networks of Penicillium echinulatum 2HH and Penicillium oxalicum 114-2 inferred by a computational biology approach.</title>
        <authorList>
            <person name="Lenz A.R."/>
            <person name="Galan-Vasquez E."/>
            <person name="Balbinot E."/>
            <person name="De Abreu F.P."/>
            <person name="De Oliveira N.S."/>
            <person name="Da Rosa L.O."/>
            <person name="De Avila E Silva S."/>
            <person name="Camassola M."/>
            <person name="Dillon A.J.P."/>
            <person name="Perez-Rueda E."/>
        </authorList>
    </citation>
    <scope>NUCLEOTIDE SEQUENCE</scope>
    <source>
        <strain evidence="2">S1M29</strain>
    </source>
</reference>
<feature type="transmembrane region" description="Helical" evidence="1">
    <location>
        <begin position="275"/>
        <end position="294"/>
    </location>
</feature>
<evidence type="ECO:0000256" key="1">
    <source>
        <dbReference type="SAM" id="Phobius"/>
    </source>
</evidence>
<keyword evidence="3" id="KW-1185">Reference proteome</keyword>
<keyword evidence="1" id="KW-0472">Membrane</keyword>
<dbReference type="AlphaFoldDB" id="A0A8J8W9K2"/>
<protein>
    <recommendedName>
        <fullName evidence="4">Integral membrane protein</fullName>
    </recommendedName>
</protein>
<dbReference type="PANTHER" id="PTHR31410">
    <property type="entry name" value="TRANSMEMBRANE PROTEIN 246"/>
    <property type="match status" value="1"/>
</dbReference>
<dbReference type="EMBL" id="WIWV01000004">
    <property type="protein sequence ID" value="KAF7719627.1"/>
    <property type="molecule type" value="Genomic_DNA"/>
</dbReference>
<dbReference type="OrthoDB" id="4347772at2759"/>
<evidence type="ECO:0008006" key="4">
    <source>
        <dbReference type="Google" id="ProtNLM"/>
    </source>
</evidence>
<proteinExistence type="predicted"/>
<dbReference type="GO" id="GO:0016757">
    <property type="term" value="F:glycosyltransferase activity"/>
    <property type="evidence" value="ECO:0007669"/>
    <property type="project" value="InterPro"/>
</dbReference>
<dbReference type="PANTHER" id="PTHR31410:SF1">
    <property type="entry name" value="POST-GPI ATTACHMENT TO PROTEINS FACTOR 4"/>
    <property type="match status" value="1"/>
</dbReference>
<evidence type="ECO:0000313" key="2">
    <source>
        <dbReference type="EMBL" id="KAF7719627.1"/>
    </source>
</evidence>
<keyword evidence="1" id="KW-1133">Transmembrane helix</keyword>